<protein>
    <submittedName>
        <fullName evidence="1">DUF692 domain-containing protein</fullName>
    </submittedName>
</protein>
<organism evidence="1 2">
    <name type="scientific">Spartinivicinus marinus</name>
    <dbReference type="NCBI Taxonomy" id="2994442"/>
    <lineage>
        <taxon>Bacteria</taxon>
        <taxon>Pseudomonadati</taxon>
        <taxon>Pseudomonadota</taxon>
        <taxon>Gammaproteobacteria</taxon>
        <taxon>Oceanospirillales</taxon>
        <taxon>Zooshikellaceae</taxon>
        <taxon>Spartinivicinus</taxon>
    </lineage>
</organism>
<sequence length="285" mass="32289">MWTHTLTDAGIGLRSPHLQAIIRDKPDIPWLEVHICNFLGGGLNRILLHKIRENYPLSFHGVNLNLGGVDPLDKGYLQKLSQAVDEFQPALVSEHLCFTSLQGHHFHDLLPIPYTATALQLIAERIDQVQTLLARPILIENVSRYIHYSESEMSEAEFIAALSKETGCGILLDINNAYVNQQNLGIDINEFLNRLPMANVGEIHLAGFSETDDGWLIDTHGSQISEPVWQLYRQLCKNYPAIPCLIERDNNLPSLTELLQEQAQAQRIINQYKRKDTSNVYAARY</sequence>
<reference evidence="1 2" key="1">
    <citation type="submission" date="2020-07" db="EMBL/GenBank/DDBJ databases">
        <title>Endozoicomonas sp. nov., isolated from sediment.</title>
        <authorList>
            <person name="Gu T."/>
        </authorList>
    </citation>
    <scope>NUCLEOTIDE SEQUENCE [LARGE SCALE GENOMIC DNA]</scope>
    <source>
        <strain evidence="1 2">SM1973</strain>
    </source>
</reference>
<dbReference type="NCBIfam" id="NF003818">
    <property type="entry name" value="PRK05409.1"/>
    <property type="match status" value="1"/>
</dbReference>
<accession>A0A853I7M3</accession>
<dbReference type="Gene3D" id="3.20.20.150">
    <property type="entry name" value="Divalent-metal-dependent TIM barrel enzymes"/>
    <property type="match status" value="1"/>
</dbReference>
<evidence type="ECO:0000313" key="1">
    <source>
        <dbReference type="EMBL" id="NYZ65911.1"/>
    </source>
</evidence>
<dbReference type="EMBL" id="JACCKB010000008">
    <property type="protein sequence ID" value="NYZ65911.1"/>
    <property type="molecule type" value="Genomic_DNA"/>
</dbReference>
<evidence type="ECO:0000313" key="2">
    <source>
        <dbReference type="Proteomes" id="UP000569732"/>
    </source>
</evidence>
<name>A0A853I7M3_9GAMM</name>
<dbReference type="AlphaFoldDB" id="A0A853I7M3"/>
<gene>
    <name evidence="1" type="ORF">H0A36_07775</name>
</gene>
<keyword evidence="2" id="KW-1185">Reference proteome</keyword>
<proteinExistence type="predicted"/>
<dbReference type="SUPFAM" id="SSF51658">
    <property type="entry name" value="Xylose isomerase-like"/>
    <property type="match status" value="1"/>
</dbReference>
<dbReference type="PANTHER" id="PTHR42194">
    <property type="entry name" value="UPF0276 PROTEIN HI_1600"/>
    <property type="match status" value="1"/>
</dbReference>
<dbReference type="Proteomes" id="UP000569732">
    <property type="component" value="Unassembled WGS sequence"/>
</dbReference>
<comment type="caution">
    <text evidence="1">The sequence shown here is derived from an EMBL/GenBank/DDBJ whole genome shotgun (WGS) entry which is preliminary data.</text>
</comment>
<dbReference type="InterPro" id="IPR036237">
    <property type="entry name" value="Xyl_isomerase-like_sf"/>
</dbReference>
<dbReference type="Pfam" id="PF05114">
    <property type="entry name" value="MbnB_TglH_ChrH"/>
    <property type="match status" value="1"/>
</dbReference>
<dbReference type="PANTHER" id="PTHR42194:SF1">
    <property type="entry name" value="UPF0276 PROTEIN HI_1600"/>
    <property type="match status" value="1"/>
</dbReference>
<dbReference type="RefSeq" id="WP_180567935.1">
    <property type="nucleotide sequence ID" value="NZ_JACCKB010000008.1"/>
</dbReference>
<dbReference type="InterPro" id="IPR007801">
    <property type="entry name" value="MbnB/TglH/ChrH"/>
</dbReference>